<keyword evidence="3 6" id="KW-0347">Helicase</keyword>
<dbReference type="RefSeq" id="WP_349094643.1">
    <property type="nucleotide sequence ID" value="NZ_JBBMFL010000033.1"/>
</dbReference>
<proteinExistence type="predicted"/>
<keyword evidence="9" id="KW-1185">Reference proteome</keyword>
<keyword evidence="1 6" id="KW-0547">Nucleotide-binding</keyword>
<dbReference type="InterPro" id="IPR014016">
    <property type="entry name" value="UvrD-like_ATP-bd"/>
</dbReference>
<feature type="binding site" evidence="6">
    <location>
        <begin position="29"/>
        <end position="36"/>
    </location>
    <ligand>
        <name>ATP</name>
        <dbReference type="ChEBI" id="CHEBI:30616"/>
    </ligand>
</feature>
<dbReference type="Gene3D" id="3.40.50.300">
    <property type="entry name" value="P-loop containing nucleotide triphosphate hydrolases"/>
    <property type="match status" value="3"/>
</dbReference>
<keyword evidence="4 6" id="KW-0067">ATP-binding</keyword>
<accession>A0ABV1H0Z4</accession>
<evidence type="ECO:0000256" key="3">
    <source>
        <dbReference type="ARBA" id="ARBA00022806"/>
    </source>
</evidence>
<dbReference type="PROSITE" id="PS51198">
    <property type="entry name" value="UVRD_HELICASE_ATP_BIND"/>
    <property type="match status" value="1"/>
</dbReference>
<reference evidence="8 9" key="1">
    <citation type="submission" date="2024-03" db="EMBL/GenBank/DDBJ databases">
        <title>Human intestinal bacterial collection.</title>
        <authorList>
            <person name="Pauvert C."/>
            <person name="Hitch T.C.A."/>
            <person name="Clavel T."/>
        </authorList>
    </citation>
    <scope>NUCLEOTIDE SEQUENCE [LARGE SCALE GENOMIC DNA]</scope>
    <source>
        <strain evidence="8 9">CLA-KB-H122</strain>
    </source>
</reference>
<dbReference type="Proteomes" id="UP001460202">
    <property type="component" value="Unassembled WGS sequence"/>
</dbReference>
<protein>
    <recommendedName>
        <fullName evidence="5">DNA 3'-5' helicase II</fullName>
    </recommendedName>
</protein>
<feature type="domain" description="UvrD-like helicase ATP-binding" evidence="7">
    <location>
        <begin position="8"/>
        <end position="281"/>
    </location>
</feature>
<dbReference type="EMBL" id="JBBMFL010000033">
    <property type="protein sequence ID" value="MEQ2546329.1"/>
    <property type="molecule type" value="Genomic_DNA"/>
</dbReference>
<evidence type="ECO:0000259" key="7">
    <source>
        <dbReference type="PROSITE" id="PS51198"/>
    </source>
</evidence>
<dbReference type="Pfam" id="PF00580">
    <property type="entry name" value="UvrD-helicase"/>
    <property type="match status" value="1"/>
</dbReference>
<evidence type="ECO:0000256" key="1">
    <source>
        <dbReference type="ARBA" id="ARBA00022741"/>
    </source>
</evidence>
<evidence type="ECO:0000256" key="5">
    <source>
        <dbReference type="ARBA" id="ARBA00034923"/>
    </source>
</evidence>
<organism evidence="8 9">
    <name type="scientific">Alistipes intestinihominis</name>
    <dbReference type="NCBI Taxonomy" id="3133172"/>
    <lineage>
        <taxon>Bacteria</taxon>
        <taxon>Pseudomonadati</taxon>
        <taxon>Bacteroidota</taxon>
        <taxon>Bacteroidia</taxon>
        <taxon>Bacteroidales</taxon>
        <taxon>Rikenellaceae</taxon>
        <taxon>Alistipes</taxon>
    </lineage>
</organism>
<evidence type="ECO:0000256" key="6">
    <source>
        <dbReference type="PROSITE-ProRule" id="PRU00560"/>
    </source>
</evidence>
<sequence length="614" mass="70288">MCKNTDSDVIEILDECITEKTKKSFFLFAGAGSGKTYSLIELLKRIQAKWEQKYAIEDRKVAVITFTNAATDEICRRMDFSEQFSVSTIHSFIWAIIEPFQKDIKATYLSFIDAEIADLQRKQESAKNKTTATYQKNQDKLNILNERRMRKSEIRKFTYNPNGDNFDSNSLNHAEIIKIGTTLISTKNSLQEIIAQKFPILLIDESQDTNKDLLDAFLQIQVKYPKVFVIGLLGDIKQRIYSDGKTDMASSIPKDWATPIKRINYRCAKRIIRLGNQIGLQIDSNAEQRPRENAPEGTVRMFIVNTASDVDKEAIEAMICTKMSEATNDEQWSSPESVKILTLEHAMAARRLGFYEFHNIFSNVAKYKMAYNEGTVTTINFFTHIILPLVDYVNSGNNVGVMKLLRENSPILSLKNTDDFNSRLMQCHIALMQLVEICNAPSSTIRQVVDILLSTNLISVDDILTAAFHMESVDDVEAVDEEIIAWMKGMELPISMIRTYYKYVNQETKFDTHQGVKGLEYDRVMVIMDDNEAKGFLFSYDKLFGAKPLSETDKKHIQNKEDSTLERTTRLLYVTCTRAKESLALVVYTDHPDIVKQTCIDKGWFDEEDEIVRL</sequence>
<name>A0ABV1H0Z4_9BACT</name>
<comment type="caution">
    <text evidence="8">The sequence shown here is derived from an EMBL/GenBank/DDBJ whole genome shotgun (WGS) entry which is preliminary data.</text>
</comment>
<dbReference type="InterPro" id="IPR000212">
    <property type="entry name" value="DNA_helicase_UvrD/REP"/>
</dbReference>
<dbReference type="SUPFAM" id="SSF52540">
    <property type="entry name" value="P-loop containing nucleoside triphosphate hydrolases"/>
    <property type="match status" value="1"/>
</dbReference>
<dbReference type="PANTHER" id="PTHR11070">
    <property type="entry name" value="UVRD / RECB / PCRA DNA HELICASE FAMILY MEMBER"/>
    <property type="match status" value="1"/>
</dbReference>
<evidence type="ECO:0000256" key="4">
    <source>
        <dbReference type="ARBA" id="ARBA00022840"/>
    </source>
</evidence>
<dbReference type="PANTHER" id="PTHR11070:SF2">
    <property type="entry name" value="ATP-DEPENDENT DNA HELICASE SRS2"/>
    <property type="match status" value="1"/>
</dbReference>
<keyword evidence="2 6" id="KW-0378">Hydrolase</keyword>
<gene>
    <name evidence="8" type="ORF">WMO46_15400</name>
</gene>
<evidence type="ECO:0000313" key="8">
    <source>
        <dbReference type="EMBL" id="MEQ2546329.1"/>
    </source>
</evidence>
<dbReference type="InterPro" id="IPR027417">
    <property type="entry name" value="P-loop_NTPase"/>
</dbReference>
<evidence type="ECO:0000256" key="2">
    <source>
        <dbReference type="ARBA" id="ARBA00022801"/>
    </source>
</evidence>
<evidence type="ECO:0000313" key="9">
    <source>
        <dbReference type="Proteomes" id="UP001460202"/>
    </source>
</evidence>